<dbReference type="EMBL" id="BMOO01000002">
    <property type="protein sequence ID" value="GGM59768.1"/>
    <property type="molecule type" value="Genomic_DNA"/>
</dbReference>
<comment type="caution">
    <text evidence="3">The sequence shown here is derived from an EMBL/GenBank/DDBJ whole genome shotgun (WGS) entry which is preliminary data.</text>
</comment>
<dbReference type="OrthoDB" id="9573at2157"/>
<accession>A0A830FYH9</accession>
<dbReference type="InterPro" id="IPR052513">
    <property type="entry name" value="Thioester_dehydratase-like"/>
</dbReference>
<keyword evidence="5" id="KW-1185">Reference proteome</keyword>
<dbReference type="Proteomes" id="UP000765891">
    <property type="component" value="Unassembled WGS sequence"/>
</dbReference>
<proteinExistence type="predicted"/>
<dbReference type="InterPro" id="IPR012340">
    <property type="entry name" value="NA-bd_OB-fold"/>
</dbReference>
<reference evidence="3" key="1">
    <citation type="journal article" date="2014" name="Int. J. Syst. Evol. Microbiol.">
        <title>Complete genome sequence of Corynebacterium casei LMG S-19264T (=DSM 44701T), isolated from a smear-ripened cheese.</title>
        <authorList>
            <consortium name="US DOE Joint Genome Institute (JGI-PGF)"/>
            <person name="Walter F."/>
            <person name="Albersmeier A."/>
            <person name="Kalinowski J."/>
            <person name="Ruckert C."/>
        </authorList>
    </citation>
    <scope>NUCLEOTIDE SEQUENCE</scope>
    <source>
        <strain evidence="3">JCM 16108</strain>
    </source>
</reference>
<dbReference type="Pfam" id="PF01796">
    <property type="entry name" value="OB_ChsH2_C"/>
    <property type="match status" value="1"/>
</dbReference>
<organism evidence="3 5">
    <name type="scientific">Halarchaeum rubridurum</name>
    <dbReference type="NCBI Taxonomy" id="489911"/>
    <lineage>
        <taxon>Archaea</taxon>
        <taxon>Methanobacteriati</taxon>
        <taxon>Methanobacteriota</taxon>
        <taxon>Stenosarchaea group</taxon>
        <taxon>Halobacteria</taxon>
        <taxon>Halobacteriales</taxon>
        <taxon>Halobacteriaceae</taxon>
    </lineage>
</organism>
<reference evidence="3" key="2">
    <citation type="submission" date="2020-09" db="EMBL/GenBank/DDBJ databases">
        <authorList>
            <person name="Sun Q."/>
            <person name="Ohkuma M."/>
        </authorList>
    </citation>
    <scope>NUCLEOTIDE SEQUENCE</scope>
    <source>
        <strain evidence="3">JCM 16108</strain>
    </source>
</reference>
<dbReference type="EMBL" id="JAGGKO010000002">
    <property type="protein sequence ID" value="MBP1954790.1"/>
    <property type="molecule type" value="Genomic_DNA"/>
</dbReference>
<evidence type="ECO:0000313" key="5">
    <source>
        <dbReference type="Proteomes" id="UP000614609"/>
    </source>
</evidence>
<dbReference type="RefSeq" id="WP_188869994.1">
    <property type="nucleotide sequence ID" value="NZ_BMOO01000002.1"/>
</dbReference>
<evidence type="ECO:0000313" key="4">
    <source>
        <dbReference type="EMBL" id="MBP1954790.1"/>
    </source>
</evidence>
<reference evidence="4" key="3">
    <citation type="submission" date="2021-03" db="EMBL/GenBank/DDBJ databases">
        <title>Genomic Encyclopedia of Type Strains, Phase IV (KMG-IV): sequencing the most valuable type-strain genomes for metagenomic binning, comparative biology and taxonomic classification.</title>
        <authorList>
            <person name="Goeker M."/>
        </authorList>
    </citation>
    <scope>NUCLEOTIDE SEQUENCE</scope>
    <source>
        <strain evidence="4">DSM 22443</strain>
    </source>
</reference>
<name>A0A830FYH9_9EURY</name>
<sequence length="170" mass="18706">MSDEPPRGSTSVPDAVDFPRLFDFYEIQSEDETRIHEFYENLDAGSLTTTECEDCGELHFPPRVVCPECTSDDLSYTSLPHTGTLHAFSVMRAGAPIGKVDDLPFVVGIVDLDGVDVRLSARIDDAEYDDLTIGDPVELKVVDIEGPDDLERVFYRFVPTDTDAEAGADA</sequence>
<protein>
    <submittedName>
        <fullName evidence="4">Putative OB-fold protein</fullName>
    </submittedName>
</protein>
<feature type="domain" description="ChsH2 C-terminal OB-fold" evidence="1">
    <location>
        <begin position="78"/>
        <end position="140"/>
    </location>
</feature>
<evidence type="ECO:0000259" key="2">
    <source>
        <dbReference type="Pfam" id="PF12172"/>
    </source>
</evidence>
<dbReference type="Proteomes" id="UP000614609">
    <property type="component" value="Unassembled WGS sequence"/>
</dbReference>
<gene>
    <name evidence="3" type="ORF">GCM10009017_07400</name>
    <name evidence="4" type="ORF">J2752_001702</name>
</gene>
<evidence type="ECO:0000313" key="3">
    <source>
        <dbReference type="EMBL" id="GGM59768.1"/>
    </source>
</evidence>
<dbReference type="Gene3D" id="6.10.30.10">
    <property type="match status" value="1"/>
</dbReference>
<dbReference type="AlphaFoldDB" id="A0A830FYH9"/>
<dbReference type="PANTHER" id="PTHR34075:SF5">
    <property type="entry name" value="BLR3430 PROTEIN"/>
    <property type="match status" value="1"/>
</dbReference>
<dbReference type="PANTHER" id="PTHR34075">
    <property type="entry name" value="BLR3430 PROTEIN"/>
    <property type="match status" value="1"/>
</dbReference>
<dbReference type="InterPro" id="IPR022002">
    <property type="entry name" value="ChsH2_Znr"/>
</dbReference>
<feature type="domain" description="ChsH2 rubredoxin-like zinc ribbon" evidence="2">
    <location>
        <begin position="42"/>
        <end position="74"/>
    </location>
</feature>
<evidence type="ECO:0000259" key="1">
    <source>
        <dbReference type="Pfam" id="PF01796"/>
    </source>
</evidence>
<dbReference type="Pfam" id="PF12172">
    <property type="entry name" value="zf-ChsH2"/>
    <property type="match status" value="1"/>
</dbReference>
<dbReference type="SUPFAM" id="SSF50249">
    <property type="entry name" value="Nucleic acid-binding proteins"/>
    <property type="match status" value="1"/>
</dbReference>
<dbReference type="InterPro" id="IPR002878">
    <property type="entry name" value="ChsH2_C"/>
</dbReference>